<reference evidence="1 2" key="1">
    <citation type="submission" date="2019-02" db="EMBL/GenBank/DDBJ databases">
        <title>Deep-cultivation of Planctomycetes and their phenomic and genomic characterization uncovers novel biology.</title>
        <authorList>
            <person name="Wiegand S."/>
            <person name="Jogler M."/>
            <person name="Boedeker C."/>
            <person name="Pinto D."/>
            <person name="Vollmers J."/>
            <person name="Rivas-Marin E."/>
            <person name="Kohn T."/>
            <person name="Peeters S.H."/>
            <person name="Heuer A."/>
            <person name="Rast P."/>
            <person name="Oberbeckmann S."/>
            <person name="Bunk B."/>
            <person name="Jeske O."/>
            <person name="Meyerdierks A."/>
            <person name="Storesund J.E."/>
            <person name="Kallscheuer N."/>
            <person name="Luecker S."/>
            <person name="Lage O.M."/>
            <person name="Pohl T."/>
            <person name="Merkel B.J."/>
            <person name="Hornburger P."/>
            <person name="Mueller R.-W."/>
            <person name="Bruemmer F."/>
            <person name="Labrenz M."/>
            <person name="Spormann A.M."/>
            <person name="Op Den Camp H."/>
            <person name="Overmann J."/>
            <person name="Amann R."/>
            <person name="Jetten M.S.M."/>
            <person name="Mascher T."/>
            <person name="Medema M.H."/>
            <person name="Devos D.P."/>
            <person name="Kaster A.-K."/>
            <person name="Ovreas L."/>
            <person name="Rohde M."/>
            <person name="Galperin M.Y."/>
            <person name="Jogler C."/>
        </authorList>
    </citation>
    <scope>NUCLEOTIDE SEQUENCE [LARGE SCALE GENOMIC DNA]</scope>
    <source>
        <strain evidence="1 2">Pla52n</strain>
    </source>
</reference>
<gene>
    <name evidence="1" type="ORF">Pla52n_69430</name>
</gene>
<sequence>MCLRQSVSRDNARIVTSQTGQSNLTCKPGRRKPGLSKRWGCVFLGLRWFMSLLPAQLVAPSEPQTLAVGLRRIVVPAHG</sequence>
<keyword evidence="2" id="KW-1185">Reference proteome</keyword>
<evidence type="ECO:0000313" key="2">
    <source>
        <dbReference type="Proteomes" id="UP000320176"/>
    </source>
</evidence>
<dbReference type="EMBL" id="SJPN01000029">
    <property type="protein sequence ID" value="TWT87986.1"/>
    <property type="molecule type" value="Genomic_DNA"/>
</dbReference>
<proteinExistence type="predicted"/>
<accession>A0A5C5ZLN3</accession>
<evidence type="ECO:0000313" key="1">
    <source>
        <dbReference type="EMBL" id="TWT87986.1"/>
    </source>
</evidence>
<name>A0A5C5ZLN3_9BACT</name>
<organism evidence="1 2">
    <name type="scientific">Stieleria varia</name>
    <dbReference type="NCBI Taxonomy" id="2528005"/>
    <lineage>
        <taxon>Bacteria</taxon>
        <taxon>Pseudomonadati</taxon>
        <taxon>Planctomycetota</taxon>
        <taxon>Planctomycetia</taxon>
        <taxon>Pirellulales</taxon>
        <taxon>Pirellulaceae</taxon>
        <taxon>Stieleria</taxon>
    </lineage>
</organism>
<comment type="caution">
    <text evidence="1">The sequence shown here is derived from an EMBL/GenBank/DDBJ whole genome shotgun (WGS) entry which is preliminary data.</text>
</comment>
<dbReference type="AlphaFoldDB" id="A0A5C5ZLN3"/>
<protein>
    <submittedName>
        <fullName evidence="1">Uncharacterized protein</fullName>
    </submittedName>
</protein>
<dbReference type="Proteomes" id="UP000320176">
    <property type="component" value="Unassembled WGS sequence"/>
</dbReference>